<dbReference type="OrthoDB" id="5666934at2"/>
<feature type="region of interest" description="Disordered" evidence="1">
    <location>
        <begin position="1283"/>
        <end position="1333"/>
    </location>
</feature>
<comment type="caution">
    <text evidence="2">The sequence shown here is derived from an EMBL/GenBank/DDBJ whole genome shotgun (WGS) entry which is preliminary data.</text>
</comment>
<gene>
    <name evidence="2" type="ORF">CJP74_02310</name>
</gene>
<accession>A0A3A1Y7S2</accession>
<evidence type="ECO:0000256" key="1">
    <source>
        <dbReference type="SAM" id="MobiDB-lite"/>
    </source>
</evidence>
<dbReference type="Proteomes" id="UP000266258">
    <property type="component" value="Unassembled WGS sequence"/>
</dbReference>
<keyword evidence="3" id="KW-1185">Reference proteome</keyword>
<feature type="compositionally biased region" description="Basic and acidic residues" evidence="1">
    <location>
        <begin position="1313"/>
        <end position="1327"/>
    </location>
</feature>
<evidence type="ECO:0000313" key="3">
    <source>
        <dbReference type="Proteomes" id="UP000266258"/>
    </source>
</evidence>
<protein>
    <submittedName>
        <fullName evidence="2">Uncharacterized protein</fullName>
    </submittedName>
</protein>
<evidence type="ECO:0000313" key="2">
    <source>
        <dbReference type="EMBL" id="RIY33279.1"/>
    </source>
</evidence>
<name>A0A3A1Y7S2_9GAMM</name>
<reference evidence="2 3" key="1">
    <citation type="submission" date="2017-08" db="EMBL/GenBank/DDBJ databases">
        <title>Reclassification of Bisgaard taxon 37 and 44.</title>
        <authorList>
            <person name="Christensen H."/>
        </authorList>
    </citation>
    <scope>NUCLEOTIDE SEQUENCE [LARGE SCALE GENOMIC DNA]</scope>
    <source>
        <strain evidence="2 3">B96_4</strain>
    </source>
</reference>
<dbReference type="RefSeq" id="WP_119496669.1">
    <property type="nucleotide sequence ID" value="NZ_NRJH01000018.1"/>
</dbReference>
<dbReference type="EMBL" id="NRJH01000018">
    <property type="protein sequence ID" value="RIY33279.1"/>
    <property type="molecule type" value="Genomic_DNA"/>
</dbReference>
<organism evidence="2 3">
    <name type="scientific">Psittacicella melopsittaci</name>
    <dbReference type="NCBI Taxonomy" id="2028576"/>
    <lineage>
        <taxon>Bacteria</taxon>
        <taxon>Pseudomonadati</taxon>
        <taxon>Pseudomonadota</taxon>
        <taxon>Gammaproteobacteria</taxon>
        <taxon>Pasteurellales</taxon>
        <taxon>Psittacicellaceae</taxon>
        <taxon>Psittacicella</taxon>
    </lineage>
</organism>
<sequence length="1333" mass="154537">MTSDNENFNLKKNLVRTVTSLEDLDSEEQNFVNDYLESVDSPEASLLLQEGLFNLYQKNLTFAASIPNKFNLKDNKEAYISQAQINPDAFVRLHANYLLPLTQEPSPELLDFLEENLHLPKNLVQKQIETHKNELLVQNTILPSLLKNIANFQLEYSSLNLKMAGFADAKTTNSLLDTSFGIYLKRKAKVIKVPAEQALLPGIIEQLSNLHVPREKEQEKEKQEREALAKYFPYYEYIPFANFSPQFKILPASTFVTTYYKENKHQDKLHKLFSQGYRRHELEIHPLDKDADLDNLFADFAYKENLLIEIPEDYPLRAGNLELQELEITYKQASFKYGKPTLFTQNINLLSSAFTYRQRYPFTAWQQMLPVFEMFNSWFSEALVNGMRYYASHELKHKINDYLTNIYALLDAGYSEAYNFVTTNDSQYIGDVLFGRQAAYRISTPALIGQEDVSGSLISQLQTDVHRFNIYLKSHLEFDFGYSPEEIALLTSQFKNDGRHIVLREEINLQDHLWVNADIFKIHANLNQVFGPNISQFSRAIFNADLLKPDLTVYEQEDGETLRYNEEQYSHPELFDALYLYKRFAINSLGAVNWHRGFNSYQLNNVDLSYFKIDEIADIVHKHEQEFKEYLGARNHDLLASTSNEIKVSQDSEAYAGEAIYFALSSYAGRGKYIIDKDTVEYEKYLDYEEYEEDEDLMLPFPYSDYYQILLGENAKLGTTYLESAINFDPNRMLKIYTLDKNCDISGQWIVEKVLYEEKGYTTAINDLESNYSFVNNLFFNGLEYTYSGFNFDVQRQLNILNNDVTREQSLDQYIFKSKENSILSSKFMASRFGNYLPTSIAKNTNLPYDKLYESLRRITKRGIIIQNQLARLPQALVYNFGDSFSLTDNERLSQLPREQRFVSLNLMLNAKGKELEKWLVDQDLSLYNLEKVHKVQMQVDFYNQIPEQVEANHYYLVKDNYNDSFSIIYFAQEADKIGDHEVNYFVQHKFDLNHNLNVSQYSNLVGQEKYPAKVTREQILQSKFGAEFASLDSDLQKLVEQKFSSIPGLFATLAQYGEADYSLTSAGVNLNWYTQPISYDFTQGLTASMVHPVAGRGYYVARNPVTSELEITSPLLDVDQQQEFTLTWDNLFSSGLEPEFASKITNTIAFANLDDFFATYQVIGSIDQVAIIPKSFEESILRTRSDMNLSFDKYDFTLLGKQALFTHLYENDLATYSNSQRQIKLATLFENLEYNLDSDYPFATEEEYLSEVIPPNALPEIKAGIKNLQQEVDKEVRGEEFQPALNSEPPLERISGQSPKVVFTKEGYSYPKNDEYKERKYPRLNEEDIDEY</sequence>
<proteinExistence type="predicted"/>